<keyword evidence="1" id="KW-1133">Transmembrane helix</keyword>
<feature type="transmembrane region" description="Helical" evidence="1">
    <location>
        <begin position="67"/>
        <end position="86"/>
    </location>
</feature>
<proteinExistence type="predicted"/>
<keyword evidence="1" id="KW-0812">Transmembrane</keyword>
<dbReference type="EMBL" id="BOOC01000015">
    <property type="protein sequence ID" value="GIH40796.1"/>
    <property type="molecule type" value="Genomic_DNA"/>
</dbReference>
<feature type="transmembrane region" description="Helical" evidence="1">
    <location>
        <begin position="92"/>
        <end position="113"/>
    </location>
</feature>
<evidence type="ECO:0000313" key="2">
    <source>
        <dbReference type="EMBL" id="GIH40796.1"/>
    </source>
</evidence>
<gene>
    <name evidence="2" type="ORF">Mco01_37960</name>
</gene>
<sequence>MGSRIVEVVLKALVGGAFVLAFAALAETLSPKRLAGVFSAAPSVALASLIVTAGFTGVGDVLASAHGMWIGAAGFALYCVAAVPLVRRWGAWRGALAALTVWGAVAAAGYGLAPSEAHSHRPGVRTPSGWEP</sequence>
<evidence type="ECO:0008006" key="4">
    <source>
        <dbReference type="Google" id="ProtNLM"/>
    </source>
</evidence>
<dbReference type="Proteomes" id="UP000603904">
    <property type="component" value="Unassembled WGS sequence"/>
</dbReference>
<feature type="transmembrane region" description="Helical" evidence="1">
    <location>
        <begin position="36"/>
        <end position="55"/>
    </location>
</feature>
<keyword evidence="1" id="KW-0472">Membrane</keyword>
<dbReference type="RefSeq" id="WP_204058175.1">
    <property type="nucleotide sequence ID" value="NZ_BAAAGP010000014.1"/>
</dbReference>
<name>A0ABQ4G150_9ACTN</name>
<protein>
    <recommendedName>
        <fullName evidence="4">DUF3147 family protein</fullName>
    </recommendedName>
</protein>
<keyword evidence="3" id="KW-1185">Reference proteome</keyword>
<comment type="caution">
    <text evidence="2">The sequence shown here is derived from an EMBL/GenBank/DDBJ whole genome shotgun (WGS) entry which is preliminary data.</text>
</comment>
<organism evidence="2 3">
    <name type="scientific">Microbispora corallina</name>
    <dbReference type="NCBI Taxonomy" id="83302"/>
    <lineage>
        <taxon>Bacteria</taxon>
        <taxon>Bacillati</taxon>
        <taxon>Actinomycetota</taxon>
        <taxon>Actinomycetes</taxon>
        <taxon>Streptosporangiales</taxon>
        <taxon>Streptosporangiaceae</taxon>
        <taxon>Microbispora</taxon>
    </lineage>
</organism>
<reference evidence="2 3" key="1">
    <citation type="submission" date="2021-01" db="EMBL/GenBank/DDBJ databases">
        <title>Whole genome shotgun sequence of Microbispora corallina NBRC 16416.</title>
        <authorList>
            <person name="Komaki H."/>
            <person name="Tamura T."/>
        </authorList>
    </citation>
    <scope>NUCLEOTIDE SEQUENCE [LARGE SCALE GENOMIC DNA]</scope>
    <source>
        <strain evidence="2 3">NBRC 16416</strain>
    </source>
</reference>
<evidence type="ECO:0000256" key="1">
    <source>
        <dbReference type="SAM" id="Phobius"/>
    </source>
</evidence>
<evidence type="ECO:0000313" key="3">
    <source>
        <dbReference type="Proteomes" id="UP000603904"/>
    </source>
</evidence>
<accession>A0ABQ4G150</accession>